<name>X1KZL4_9ZZZZ</name>
<protein>
    <submittedName>
        <fullName evidence="1">Uncharacterized protein</fullName>
    </submittedName>
</protein>
<feature type="non-terminal residue" evidence="1">
    <location>
        <position position="1"/>
    </location>
</feature>
<evidence type="ECO:0000313" key="1">
    <source>
        <dbReference type="EMBL" id="GAI12168.1"/>
    </source>
</evidence>
<organism evidence="1">
    <name type="scientific">marine sediment metagenome</name>
    <dbReference type="NCBI Taxonomy" id="412755"/>
    <lineage>
        <taxon>unclassified sequences</taxon>
        <taxon>metagenomes</taxon>
        <taxon>ecological metagenomes</taxon>
    </lineage>
</organism>
<dbReference type="AlphaFoldDB" id="X1KZL4"/>
<accession>X1KZL4</accession>
<reference evidence="1" key="1">
    <citation type="journal article" date="2014" name="Front. Microbiol.">
        <title>High frequency of phylogenetically diverse reductive dehalogenase-homologous genes in deep subseafloor sedimentary metagenomes.</title>
        <authorList>
            <person name="Kawai M."/>
            <person name="Futagami T."/>
            <person name="Toyoda A."/>
            <person name="Takaki Y."/>
            <person name="Nishi S."/>
            <person name="Hori S."/>
            <person name="Arai W."/>
            <person name="Tsubouchi T."/>
            <person name="Morono Y."/>
            <person name="Uchiyama I."/>
            <person name="Ito T."/>
            <person name="Fujiyama A."/>
            <person name="Inagaki F."/>
            <person name="Takami H."/>
        </authorList>
    </citation>
    <scope>NUCLEOTIDE SEQUENCE</scope>
    <source>
        <strain evidence="1">Expedition CK06-06</strain>
    </source>
</reference>
<proteinExistence type="predicted"/>
<dbReference type="EMBL" id="BARV01013151">
    <property type="protein sequence ID" value="GAI12168.1"/>
    <property type="molecule type" value="Genomic_DNA"/>
</dbReference>
<gene>
    <name evidence="1" type="ORF">S06H3_23941</name>
</gene>
<sequence length="142" mass="16056">HTHINRKFVLSALMAVLLFFVTFSFPMGAYSQNAYASYPASEEDGLKFLATNVVLDNKTAYMGAAGQLAFYAPYSNLSRPDSDKPDLYVFRSTAYYRAAMRQDLSFEDNRFTELLNKAEADSEYNKVYSNAAFEIYQRAVTG</sequence>
<comment type="caution">
    <text evidence="1">The sequence shown here is derived from an EMBL/GenBank/DDBJ whole genome shotgun (WGS) entry which is preliminary data.</text>
</comment>